<organism evidence="2 3">
    <name type="scientific">Sphingomonas quercus</name>
    <dbReference type="NCBI Taxonomy" id="2842451"/>
    <lineage>
        <taxon>Bacteria</taxon>
        <taxon>Pseudomonadati</taxon>
        <taxon>Pseudomonadota</taxon>
        <taxon>Alphaproteobacteria</taxon>
        <taxon>Sphingomonadales</taxon>
        <taxon>Sphingomonadaceae</taxon>
        <taxon>Sphingomonas</taxon>
    </lineage>
</organism>
<gene>
    <name evidence="2" type="ORF">KOF26_13745</name>
</gene>
<evidence type="ECO:0000313" key="3">
    <source>
        <dbReference type="Proteomes" id="UP000776276"/>
    </source>
</evidence>
<keyword evidence="2" id="KW-0645">Protease</keyword>
<accession>A0ABS6BNZ5</accession>
<feature type="region of interest" description="Disordered" evidence="1">
    <location>
        <begin position="1"/>
        <end position="29"/>
    </location>
</feature>
<keyword evidence="2" id="KW-0378">Hydrolase</keyword>
<dbReference type="Pfam" id="PF13365">
    <property type="entry name" value="Trypsin_2"/>
    <property type="match status" value="1"/>
</dbReference>
<dbReference type="GO" id="GO:0006508">
    <property type="term" value="P:proteolysis"/>
    <property type="evidence" value="ECO:0007669"/>
    <property type="project" value="UniProtKB-KW"/>
</dbReference>
<keyword evidence="3" id="KW-1185">Reference proteome</keyword>
<dbReference type="Proteomes" id="UP000776276">
    <property type="component" value="Unassembled WGS sequence"/>
</dbReference>
<name>A0ABS6BNZ5_9SPHN</name>
<protein>
    <submittedName>
        <fullName evidence="2">Serine protease</fullName>
    </submittedName>
</protein>
<evidence type="ECO:0000256" key="1">
    <source>
        <dbReference type="SAM" id="MobiDB-lite"/>
    </source>
</evidence>
<dbReference type="EMBL" id="JAHKRT010000007">
    <property type="protein sequence ID" value="MBU3078925.1"/>
    <property type="molecule type" value="Genomic_DNA"/>
</dbReference>
<proteinExistence type="predicted"/>
<sequence length="388" mass="40575">MHWMDGTVRVPRSTARLARTGQPRGSAGLGLEAAAPSRGLAAAPGLPREDRVEMLRAGLDARNADPELAAALVAGAQTALPKLDDGRDDFTIREAVALEAVVLTDGTRPSLTIRDGYIDLAAAEVGEWRTALSLFRPAIEKVIRSVARINVPVKPFFAGTGFVVADDLVITNRHVAEAIAVEGPRGTWTLRWPDATTLDFLAEDGAPARPSARVTDIPFAGPDPIAGMVDFGHLDVAVLRCTGIGGARLPDAVSLDAGPDRLAESGAFCAIGFPARPLVQVGDAVPPPGFETSAVISSVFHGDFGVKKLAPGRIEDMPGALPGDRRKWVLSHDASTLGGNSGSALVDLDADGGRIIGIHFGGISREENYGHGFAAIRASLPDLIKCFA</sequence>
<evidence type="ECO:0000313" key="2">
    <source>
        <dbReference type="EMBL" id="MBU3078925.1"/>
    </source>
</evidence>
<dbReference type="GO" id="GO:0008233">
    <property type="term" value="F:peptidase activity"/>
    <property type="evidence" value="ECO:0007669"/>
    <property type="project" value="UniProtKB-KW"/>
</dbReference>
<comment type="caution">
    <text evidence="2">The sequence shown here is derived from an EMBL/GenBank/DDBJ whole genome shotgun (WGS) entry which is preliminary data.</text>
</comment>
<dbReference type="RefSeq" id="WP_216326065.1">
    <property type="nucleotide sequence ID" value="NZ_JAHKRT010000007.1"/>
</dbReference>
<reference evidence="2 3" key="1">
    <citation type="submission" date="2021-06" db="EMBL/GenBank/DDBJ databases">
        <title>Sphingomonas sp. XMGL2, whole genome shotgun sequencing project.</title>
        <authorList>
            <person name="Zhao G."/>
            <person name="Shen L."/>
        </authorList>
    </citation>
    <scope>NUCLEOTIDE SEQUENCE [LARGE SCALE GENOMIC DNA]</scope>
    <source>
        <strain evidence="2 3">XMGL2</strain>
    </source>
</reference>